<dbReference type="RefSeq" id="WP_076755625.1">
    <property type="nucleotide sequence ID" value="NZ_CP023018.1"/>
</dbReference>
<name>A0A1R3VY57_9GAMM</name>
<dbReference type="Pfam" id="PF01979">
    <property type="entry name" value="Amidohydro_1"/>
    <property type="match status" value="1"/>
</dbReference>
<dbReference type="NCBIfam" id="TIGR00857">
    <property type="entry name" value="pyrC_multi"/>
    <property type="match status" value="1"/>
</dbReference>
<organism evidence="3 4">
    <name type="scientific">Ectothiorhodosinus mongolicus</name>
    <dbReference type="NCBI Taxonomy" id="233100"/>
    <lineage>
        <taxon>Bacteria</taxon>
        <taxon>Pseudomonadati</taxon>
        <taxon>Pseudomonadota</taxon>
        <taxon>Gammaproteobacteria</taxon>
        <taxon>Chromatiales</taxon>
        <taxon>Ectothiorhodospiraceae</taxon>
        <taxon>Ectothiorhodosinus</taxon>
    </lineage>
</organism>
<reference evidence="3 4" key="1">
    <citation type="submission" date="2017-01" db="EMBL/GenBank/DDBJ databases">
        <authorList>
            <person name="Mah S.A."/>
            <person name="Swanson W.J."/>
            <person name="Moy G.W."/>
            <person name="Vacquier V.D."/>
        </authorList>
    </citation>
    <scope>NUCLEOTIDE SEQUENCE [LARGE SCALE GENOMIC DNA]</scope>
    <source>
        <strain evidence="3 4">M9</strain>
    </source>
</reference>
<dbReference type="NCBIfam" id="NF005791">
    <property type="entry name" value="PRK07627.1"/>
    <property type="match status" value="1"/>
</dbReference>
<dbReference type="PANTHER" id="PTHR43668:SF2">
    <property type="entry name" value="ALLANTOINASE"/>
    <property type="match status" value="1"/>
</dbReference>
<dbReference type="PANTHER" id="PTHR43668">
    <property type="entry name" value="ALLANTOINASE"/>
    <property type="match status" value="1"/>
</dbReference>
<gene>
    <name evidence="3" type="ORF">SAMN05216526_1237</name>
</gene>
<dbReference type="GO" id="GO:0005737">
    <property type="term" value="C:cytoplasm"/>
    <property type="evidence" value="ECO:0007669"/>
    <property type="project" value="TreeGrafter"/>
</dbReference>
<dbReference type="SUPFAM" id="SSF51556">
    <property type="entry name" value="Metallo-dependent hydrolases"/>
    <property type="match status" value="1"/>
</dbReference>
<evidence type="ECO:0000313" key="3">
    <source>
        <dbReference type="EMBL" id="SIT70110.1"/>
    </source>
</evidence>
<evidence type="ECO:0000313" key="4">
    <source>
        <dbReference type="Proteomes" id="UP000223759"/>
    </source>
</evidence>
<feature type="domain" description="Amidohydrolase-related" evidence="2">
    <location>
        <begin position="53"/>
        <end position="420"/>
    </location>
</feature>
<dbReference type="AlphaFoldDB" id="A0A1R3VY57"/>
<dbReference type="STRING" id="233100.SAMN05216526_1237"/>
<keyword evidence="4" id="KW-1185">Reference proteome</keyword>
<dbReference type="Gene3D" id="3.20.20.140">
    <property type="entry name" value="Metal-dependent hydrolases"/>
    <property type="match status" value="1"/>
</dbReference>
<dbReference type="InterPro" id="IPR004722">
    <property type="entry name" value="DHOase"/>
</dbReference>
<dbReference type="OrthoDB" id="5687299at2"/>
<proteinExistence type="predicted"/>
<dbReference type="GO" id="GO:0046872">
    <property type="term" value="F:metal ion binding"/>
    <property type="evidence" value="ECO:0007669"/>
    <property type="project" value="InterPro"/>
</dbReference>
<dbReference type="InterPro" id="IPR006680">
    <property type="entry name" value="Amidohydro-rel"/>
</dbReference>
<sequence length="428" mass="45456">MKILIENARLLDPAQKLDQIGSLHIVDGQLLSIDDSSAGFEPDRRIDATGLWAFPGLVDLACRLREPGQTHKASIASETRAAAHAGITSLVCLPDTSPPVDSPAQIELIHRRAQQACGVRVHTLGALTSGLEGRQLSDMAALQRAGAVGLTQALKPMGSHLLLRRALEYAASHDITVMLHPLDHDLAAHGCAHEGAVATRLGLRSIPQAAETAALGVILALVAQTGARVHLCRLSSAGGAEMVARAVADGLPVTADVCAHQLFLTEMDVADFNALCHVMPPLRTLRDRDGLRRAVAQGHIQAICSDHQPHNLDAKLAPFPATEPGISALETLLPLTLRLVEEGVMPLLDAIQRVTSGAASVLNLPCGSLAAGQAADIVLFDPHAVYAPDIENWVSAGRNSPFFGWEFNGRVTHTMVHGQIIYEAQKEN</sequence>
<dbReference type="InterPro" id="IPR032466">
    <property type="entry name" value="Metal_Hydrolase"/>
</dbReference>
<dbReference type="CDD" id="cd01317">
    <property type="entry name" value="DHOase_IIa"/>
    <property type="match status" value="1"/>
</dbReference>
<evidence type="ECO:0000259" key="2">
    <source>
        <dbReference type="Pfam" id="PF01979"/>
    </source>
</evidence>
<dbReference type="SUPFAM" id="SSF51338">
    <property type="entry name" value="Composite domain of metallo-dependent hydrolases"/>
    <property type="match status" value="1"/>
</dbReference>
<dbReference type="EMBL" id="FTPK01000002">
    <property type="protein sequence ID" value="SIT70110.1"/>
    <property type="molecule type" value="Genomic_DNA"/>
</dbReference>
<dbReference type="GO" id="GO:0006221">
    <property type="term" value="P:pyrimidine nucleotide biosynthetic process"/>
    <property type="evidence" value="ECO:0007669"/>
    <property type="project" value="UniProtKB-KW"/>
</dbReference>
<dbReference type="GO" id="GO:0006145">
    <property type="term" value="P:purine nucleobase catabolic process"/>
    <property type="evidence" value="ECO:0007669"/>
    <property type="project" value="TreeGrafter"/>
</dbReference>
<dbReference type="InterPro" id="IPR050138">
    <property type="entry name" value="DHOase/Allantoinase_Hydrolase"/>
</dbReference>
<accession>A0A1R3VY57</accession>
<dbReference type="GO" id="GO:0004038">
    <property type="term" value="F:allantoinase activity"/>
    <property type="evidence" value="ECO:0007669"/>
    <property type="project" value="TreeGrafter"/>
</dbReference>
<keyword evidence="1" id="KW-0665">Pyrimidine biosynthesis</keyword>
<dbReference type="Gene3D" id="2.30.40.10">
    <property type="entry name" value="Urease, subunit C, domain 1"/>
    <property type="match status" value="1"/>
</dbReference>
<protein>
    <submittedName>
        <fullName evidence="3">Dihydroorotase</fullName>
    </submittedName>
</protein>
<evidence type="ECO:0000256" key="1">
    <source>
        <dbReference type="ARBA" id="ARBA00022975"/>
    </source>
</evidence>
<dbReference type="GO" id="GO:0004151">
    <property type="term" value="F:dihydroorotase activity"/>
    <property type="evidence" value="ECO:0007669"/>
    <property type="project" value="InterPro"/>
</dbReference>
<dbReference type="Proteomes" id="UP000223759">
    <property type="component" value="Unassembled WGS sequence"/>
</dbReference>
<dbReference type="InterPro" id="IPR011059">
    <property type="entry name" value="Metal-dep_hydrolase_composite"/>
</dbReference>